<accession>A0A4P6K3R6</accession>
<evidence type="ECO:0000256" key="4">
    <source>
        <dbReference type="ARBA" id="ARBA00022729"/>
    </source>
</evidence>
<dbReference type="PROSITE" id="PS51257">
    <property type="entry name" value="PROKAR_LIPOPROTEIN"/>
    <property type="match status" value="1"/>
</dbReference>
<keyword evidence="3" id="KW-0813">Transport</keyword>
<gene>
    <name evidence="7" type="ORF">EPA93_41620</name>
</gene>
<dbReference type="Proteomes" id="UP000290365">
    <property type="component" value="Chromosome"/>
</dbReference>
<dbReference type="GO" id="GO:0030313">
    <property type="term" value="C:cell envelope"/>
    <property type="evidence" value="ECO:0007669"/>
    <property type="project" value="UniProtKB-SubCell"/>
</dbReference>
<dbReference type="Gene3D" id="3.90.76.10">
    <property type="entry name" value="Dipeptide-binding Protein, Domain 1"/>
    <property type="match status" value="1"/>
</dbReference>
<evidence type="ECO:0000256" key="1">
    <source>
        <dbReference type="ARBA" id="ARBA00004196"/>
    </source>
</evidence>
<dbReference type="Gene3D" id="3.10.105.10">
    <property type="entry name" value="Dipeptide-binding Protein, Domain 3"/>
    <property type="match status" value="1"/>
</dbReference>
<dbReference type="Pfam" id="PF00496">
    <property type="entry name" value="SBP_bac_5"/>
    <property type="match status" value="1"/>
</dbReference>
<dbReference type="Gene3D" id="3.40.190.10">
    <property type="entry name" value="Periplasmic binding protein-like II"/>
    <property type="match status" value="1"/>
</dbReference>
<keyword evidence="4 5" id="KW-0732">Signal</keyword>
<dbReference type="EMBL" id="CP035758">
    <property type="protein sequence ID" value="QBD82136.1"/>
    <property type="molecule type" value="Genomic_DNA"/>
</dbReference>
<dbReference type="InterPro" id="IPR039424">
    <property type="entry name" value="SBP_5"/>
</dbReference>
<evidence type="ECO:0000259" key="6">
    <source>
        <dbReference type="Pfam" id="PF00496"/>
    </source>
</evidence>
<dbReference type="GO" id="GO:0043190">
    <property type="term" value="C:ATP-binding cassette (ABC) transporter complex"/>
    <property type="evidence" value="ECO:0007669"/>
    <property type="project" value="InterPro"/>
</dbReference>
<dbReference type="PANTHER" id="PTHR30290">
    <property type="entry name" value="PERIPLASMIC BINDING COMPONENT OF ABC TRANSPORTER"/>
    <property type="match status" value="1"/>
</dbReference>
<sequence length="587" mass="64345">MKPTSKALLPVFFLLTLLIAACGGGNSSTSTAPSTAHTKAPENKQVLITTIPTASIANFDSLDPAKATDFYSASAINMIYSGLVVLDDNLKVQPELAKSWDKSADGLSYTFHLKPNLKFSDGTPLTSHDVAYSIDRAFQPQLKSPTAAYYLKYIKDQEKVNNGQMKTLIGDSLITPDDNTITIKLSKPIAYFLDSLAFQCSFVVEKSLVQKYGEFTSKFTDHLSEGGGSGPFKVKSYMLNKDIDMIPNPNYFGAQPQLKEVIAPFYKDADTTRKDYLVNRLDDATIPLSNFASDKHRSDFHQQPFLTISYYAMNYNQKPFDNTKIRQAFALAINKDLITSKIWKGSYIPTNHIVPQGQYGYDPALTGPAGVKGTAGDPQKAKELFQQGLQEDGYSSASQLPPITLTYASGGVQAARDEVASMQQMWQQVLGVNVKTSDIDLNAIFNDESLGANNPLQFYAGPSWVADYPDPQDWTTLQFDKGAAQNNMNFGQNKGPDAMAQQAIQAQMEQADVIQDPNARLAAVNKIEQALVNYVAWLPIEQQTTVLLRKPCVQGAAQNAQGLIDPEDWGKVYISTDTPCTSATVSS</sequence>
<dbReference type="KEGG" id="kbs:EPA93_41620"/>
<comment type="similarity">
    <text evidence="2">Belongs to the bacterial solute-binding protein 5 family.</text>
</comment>
<dbReference type="OrthoDB" id="9783874at2"/>
<dbReference type="SUPFAM" id="SSF53850">
    <property type="entry name" value="Periplasmic binding protein-like II"/>
    <property type="match status" value="1"/>
</dbReference>
<feature type="domain" description="Solute-binding protein family 5" evidence="6">
    <location>
        <begin position="91"/>
        <end position="484"/>
    </location>
</feature>
<evidence type="ECO:0000313" key="7">
    <source>
        <dbReference type="EMBL" id="QBD82136.1"/>
    </source>
</evidence>
<dbReference type="AlphaFoldDB" id="A0A4P6K3R6"/>
<organism evidence="7 8">
    <name type="scientific">Ktedonosporobacter rubrisoli</name>
    <dbReference type="NCBI Taxonomy" id="2509675"/>
    <lineage>
        <taxon>Bacteria</taxon>
        <taxon>Bacillati</taxon>
        <taxon>Chloroflexota</taxon>
        <taxon>Ktedonobacteria</taxon>
        <taxon>Ktedonobacterales</taxon>
        <taxon>Ktedonosporobacteraceae</taxon>
        <taxon>Ktedonosporobacter</taxon>
    </lineage>
</organism>
<dbReference type="PANTHER" id="PTHR30290:SF10">
    <property type="entry name" value="PERIPLASMIC OLIGOPEPTIDE-BINDING PROTEIN-RELATED"/>
    <property type="match status" value="1"/>
</dbReference>
<dbReference type="GO" id="GO:0015833">
    <property type="term" value="P:peptide transport"/>
    <property type="evidence" value="ECO:0007669"/>
    <property type="project" value="TreeGrafter"/>
</dbReference>
<evidence type="ECO:0000313" key="8">
    <source>
        <dbReference type="Proteomes" id="UP000290365"/>
    </source>
</evidence>
<protein>
    <submittedName>
        <fullName evidence="7">Peptide ABC transporter substrate-binding protein</fullName>
    </submittedName>
</protein>
<proteinExistence type="inferred from homology"/>
<feature type="signal peptide" evidence="5">
    <location>
        <begin position="1"/>
        <end position="32"/>
    </location>
</feature>
<comment type="subcellular location">
    <subcellularLocation>
        <location evidence="1">Cell envelope</location>
    </subcellularLocation>
</comment>
<dbReference type="PIRSF" id="PIRSF002741">
    <property type="entry name" value="MppA"/>
    <property type="match status" value="1"/>
</dbReference>
<dbReference type="GO" id="GO:0042597">
    <property type="term" value="C:periplasmic space"/>
    <property type="evidence" value="ECO:0007669"/>
    <property type="project" value="UniProtKB-ARBA"/>
</dbReference>
<feature type="chain" id="PRO_5020337226" evidence="5">
    <location>
        <begin position="33"/>
        <end position="587"/>
    </location>
</feature>
<dbReference type="CDD" id="cd08504">
    <property type="entry name" value="PBP2_OppA"/>
    <property type="match status" value="1"/>
</dbReference>
<dbReference type="InterPro" id="IPR030678">
    <property type="entry name" value="Peptide/Ni-bd"/>
</dbReference>
<name>A0A4P6K3R6_KTERU</name>
<dbReference type="GO" id="GO:1904680">
    <property type="term" value="F:peptide transmembrane transporter activity"/>
    <property type="evidence" value="ECO:0007669"/>
    <property type="project" value="TreeGrafter"/>
</dbReference>
<evidence type="ECO:0000256" key="5">
    <source>
        <dbReference type="SAM" id="SignalP"/>
    </source>
</evidence>
<keyword evidence="8" id="KW-1185">Reference proteome</keyword>
<evidence type="ECO:0000256" key="3">
    <source>
        <dbReference type="ARBA" id="ARBA00022448"/>
    </source>
</evidence>
<dbReference type="RefSeq" id="WP_129893205.1">
    <property type="nucleotide sequence ID" value="NZ_CP035758.1"/>
</dbReference>
<dbReference type="InterPro" id="IPR000914">
    <property type="entry name" value="SBP_5_dom"/>
</dbReference>
<evidence type="ECO:0000256" key="2">
    <source>
        <dbReference type="ARBA" id="ARBA00005695"/>
    </source>
</evidence>
<reference evidence="7 8" key="1">
    <citation type="submission" date="2019-01" db="EMBL/GenBank/DDBJ databases">
        <title>Ktedonosporobacter rubrisoli SCAWS-G2.</title>
        <authorList>
            <person name="Huang Y."/>
            <person name="Yan B."/>
        </authorList>
    </citation>
    <scope>NUCLEOTIDE SEQUENCE [LARGE SCALE GENOMIC DNA]</scope>
    <source>
        <strain evidence="7 8">SCAWS-G2</strain>
    </source>
</reference>